<dbReference type="EMBL" id="LAZR01020212">
    <property type="protein sequence ID" value="KKL89712.1"/>
    <property type="molecule type" value="Genomic_DNA"/>
</dbReference>
<sequence>MKGLKLAGTEVHLRTPLKQSPVLLVGTLDAYYEQLRNLILLEGKTARSLDNDYFARLKFDKQINGYAIGLKEHTGKYPTKCLYTAFRKPQIRPRLKRKVPETIPEFLKRLEADLHDRQDWYYVTYPHRFGKASVAAVRQDIEWLTFDLYSKYNYLSVDKLLSPECWPRNDGHCLKWGTCPYFRLCKNYKSYPLQFRFYQMRDIRYDEEQLELNTQRKFSTVQNRMKGVIHNAKSRVHRSRRVSRKG</sequence>
<organism evidence="1">
    <name type="scientific">marine sediment metagenome</name>
    <dbReference type="NCBI Taxonomy" id="412755"/>
    <lineage>
        <taxon>unclassified sequences</taxon>
        <taxon>metagenomes</taxon>
        <taxon>ecological metagenomes</taxon>
    </lineage>
</organism>
<name>A0A0F9IRD8_9ZZZZ</name>
<evidence type="ECO:0008006" key="2">
    <source>
        <dbReference type="Google" id="ProtNLM"/>
    </source>
</evidence>
<gene>
    <name evidence="1" type="ORF">LCGC14_1911970</name>
</gene>
<evidence type="ECO:0000313" key="1">
    <source>
        <dbReference type="EMBL" id="KKL89712.1"/>
    </source>
</evidence>
<comment type="caution">
    <text evidence="1">The sequence shown here is derived from an EMBL/GenBank/DDBJ whole genome shotgun (WGS) entry which is preliminary data.</text>
</comment>
<accession>A0A0F9IRD8</accession>
<proteinExistence type="predicted"/>
<reference evidence="1" key="1">
    <citation type="journal article" date="2015" name="Nature">
        <title>Complex archaea that bridge the gap between prokaryotes and eukaryotes.</title>
        <authorList>
            <person name="Spang A."/>
            <person name="Saw J.H."/>
            <person name="Jorgensen S.L."/>
            <person name="Zaremba-Niedzwiedzka K."/>
            <person name="Martijn J."/>
            <person name="Lind A.E."/>
            <person name="van Eijk R."/>
            <person name="Schleper C."/>
            <person name="Guy L."/>
            <person name="Ettema T.J."/>
        </authorList>
    </citation>
    <scope>NUCLEOTIDE SEQUENCE</scope>
</reference>
<protein>
    <recommendedName>
        <fullName evidence="2">PD-(D/E)XK endonuclease-like domain-containing protein</fullName>
    </recommendedName>
</protein>
<dbReference type="AlphaFoldDB" id="A0A0F9IRD8"/>